<dbReference type="RefSeq" id="WP_144400360.1">
    <property type="nucleotide sequence ID" value="NZ_CABPRW010000007.1"/>
</dbReference>
<organism evidence="1 2">
    <name type="scientific">Pandoraea fibrosis</name>
    <dbReference type="NCBI Taxonomy" id="1891094"/>
    <lineage>
        <taxon>Bacteria</taxon>
        <taxon>Pseudomonadati</taxon>
        <taxon>Pseudomonadota</taxon>
        <taxon>Betaproteobacteria</taxon>
        <taxon>Burkholderiales</taxon>
        <taxon>Burkholderiaceae</taxon>
        <taxon>Pandoraea</taxon>
    </lineage>
</organism>
<evidence type="ECO:0000313" key="1">
    <source>
        <dbReference type="EMBL" id="QHF15483.1"/>
    </source>
</evidence>
<name>A0ABX6HYD4_9BURK</name>
<sequence length="113" mass="12154">MSGEEDIPALAANRRNCWAFAQHSRKVRPVNAASPPGDAGAVGIPVDNSLCRRFGVKIPHQFFSQQSTGDAAMWIARRVLSSARAEAGCTREPKPERSAMVRVSPDVCIAPPV</sequence>
<gene>
    <name evidence="1" type="ORF">PI93_024670</name>
</gene>
<dbReference type="EMBL" id="CP047385">
    <property type="protein sequence ID" value="QHF15483.1"/>
    <property type="molecule type" value="Genomic_DNA"/>
</dbReference>
<keyword evidence="2" id="KW-1185">Reference proteome</keyword>
<evidence type="ECO:0000313" key="2">
    <source>
        <dbReference type="Proteomes" id="UP000035080"/>
    </source>
</evidence>
<proteinExistence type="predicted"/>
<accession>A0ABX6HYD4</accession>
<reference evidence="1 2" key="1">
    <citation type="journal article" date="2015" name="Genome Announc.">
        <title>Genome Sequences of Two Pandoraea pnomenusa Isolates Recovered 11 Months Apart from a Cystic Fibrosis Patient.</title>
        <authorList>
            <person name="Ee R."/>
            <person name="Ambrose M."/>
            <person name="Lazenby J."/>
            <person name="Williams P."/>
            <person name="Chan K.G."/>
            <person name="Roddam L."/>
        </authorList>
    </citation>
    <scope>NUCLEOTIDE SEQUENCE [LARGE SCALE GENOMIC DNA]</scope>
    <source>
        <strain evidence="1 2">6399</strain>
    </source>
</reference>
<protein>
    <submittedName>
        <fullName evidence="1">Uncharacterized protein</fullName>
    </submittedName>
</protein>
<dbReference type="Proteomes" id="UP000035080">
    <property type="component" value="Chromosome"/>
</dbReference>